<comment type="similarity">
    <text evidence="2">Belongs to the binding-protein-dependent transport system permease family. CysTW subfamily.</text>
</comment>
<dbReference type="PROSITE" id="PS50928">
    <property type="entry name" value="ABC_TM1"/>
    <property type="match status" value="1"/>
</dbReference>
<evidence type="ECO:0000313" key="11">
    <source>
        <dbReference type="Proteomes" id="UP000035909"/>
    </source>
</evidence>
<dbReference type="Pfam" id="PF00528">
    <property type="entry name" value="BPD_transp_1"/>
    <property type="match status" value="1"/>
</dbReference>
<organism evidence="10 11">
    <name type="scientific">Photobacterium ganghwense</name>
    <dbReference type="NCBI Taxonomy" id="320778"/>
    <lineage>
        <taxon>Bacteria</taxon>
        <taxon>Pseudomonadati</taxon>
        <taxon>Pseudomonadota</taxon>
        <taxon>Gammaproteobacteria</taxon>
        <taxon>Vibrionales</taxon>
        <taxon>Vibrionaceae</taxon>
        <taxon>Photobacterium</taxon>
    </lineage>
</organism>
<dbReference type="InterPro" id="IPR035906">
    <property type="entry name" value="MetI-like_sf"/>
</dbReference>
<feature type="transmembrane region" description="Helical" evidence="8">
    <location>
        <begin position="100"/>
        <end position="118"/>
    </location>
</feature>
<keyword evidence="3 8" id="KW-0813">Transport</keyword>
<feature type="transmembrane region" description="Helical" evidence="8">
    <location>
        <begin position="12"/>
        <end position="36"/>
    </location>
</feature>
<feature type="transmembrane region" description="Helical" evidence="8">
    <location>
        <begin position="252"/>
        <end position="272"/>
    </location>
</feature>
<keyword evidence="11" id="KW-1185">Reference proteome</keyword>
<dbReference type="SUPFAM" id="SSF161098">
    <property type="entry name" value="MetI-like"/>
    <property type="match status" value="1"/>
</dbReference>
<evidence type="ECO:0000256" key="3">
    <source>
        <dbReference type="ARBA" id="ARBA00022448"/>
    </source>
</evidence>
<dbReference type="PANTHER" id="PTHR42929">
    <property type="entry name" value="INNER MEMBRANE ABC TRANSPORTER PERMEASE PROTEIN YDCU-RELATED-RELATED"/>
    <property type="match status" value="1"/>
</dbReference>
<dbReference type="GO" id="GO:0005886">
    <property type="term" value="C:plasma membrane"/>
    <property type="evidence" value="ECO:0007669"/>
    <property type="project" value="UniProtKB-SubCell"/>
</dbReference>
<evidence type="ECO:0000256" key="2">
    <source>
        <dbReference type="ARBA" id="ARBA00007069"/>
    </source>
</evidence>
<dbReference type="AlphaFoldDB" id="A0A0J1HCQ5"/>
<evidence type="ECO:0000256" key="5">
    <source>
        <dbReference type="ARBA" id="ARBA00022692"/>
    </source>
</evidence>
<dbReference type="OrthoDB" id="9807047at2"/>
<dbReference type="PANTHER" id="PTHR42929:SF1">
    <property type="entry name" value="INNER MEMBRANE ABC TRANSPORTER PERMEASE PROTEIN YDCU-RELATED"/>
    <property type="match status" value="1"/>
</dbReference>
<evidence type="ECO:0000313" key="10">
    <source>
        <dbReference type="EMBL" id="KLV09469.1"/>
    </source>
</evidence>
<feature type="transmembrane region" description="Helical" evidence="8">
    <location>
        <begin position="151"/>
        <end position="173"/>
    </location>
</feature>
<feature type="transmembrane region" description="Helical" evidence="8">
    <location>
        <begin position="194"/>
        <end position="224"/>
    </location>
</feature>
<dbReference type="STRING" id="320778.ABT57_11760"/>
<sequence>MKKTLNLQNIIITIIVSWLLVFVFAPNLMIIGTSFLTRDEANLIDMTFTLDNYIRLFDPLYAKVMLHSFYMALVATLLCLLVGYPFAYAIAKMPEKWRPFMLFLVIVPFWTNSLIRTYGLKIMLGTQGILNQSLMYLNIIDRPLRIMYTEYAVMIGLVYILLPFMVLPLYSAIEKLDHNYIEAARDLGANKFQTFIKVIIPLTMPGIIAGSLLVLLPALGMFYVSDLLGGAKNLLIGNVIKSQVLNARDWPFGAATSIALTVAMAVMLYAYYRAGKLLNRKVELE</sequence>
<evidence type="ECO:0000256" key="7">
    <source>
        <dbReference type="ARBA" id="ARBA00023136"/>
    </source>
</evidence>
<evidence type="ECO:0000259" key="9">
    <source>
        <dbReference type="PROSITE" id="PS50928"/>
    </source>
</evidence>
<dbReference type="EMBL" id="LDOU01000012">
    <property type="protein sequence ID" value="KLV09469.1"/>
    <property type="molecule type" value="Genomic_DNA"/>
</dbReference>
<dbReference type="Proteomes" id="UP000035909">
    <property type="component" value="Unassembled WGS sequence"/>
</dbReference>
<protein>
    <submittedName>
        <fullName evidence="10">Spermidine/putrescine ABC transporter permease</fullName>
    </submittedName>
</protein>
<name>A0A0J1HCQ5_9GAMM</name>
<feature type="transmembrane region" description="Helical" evidence="8">
    <location>
        <begin position="69"/>
        <end position="88"/>
    </location>
</feature>
<keyword evidence="5 8" id="KW-0812">Transmembrane</keyword>
<dbReference type="RefSeq" id="WP_047885417.1">
    <property type="nucleotide sequence ID" value="NZ_CP071325.1"/>
</dbReference>
<evidence type="ECO:0000256" key="8">
    <source>
        <dbReference type="RuleBase" id="RU363032"/>
    </source>
</evidence>
<keyword evidence="7 8" id="KW-0472">Membrane</keyword>
<proteinExistence type="inferred from homology"/>
<reference evidence="10 11" key="1">
    <citation type="submission" date="2015-05" db="EMBL/GenBank/DDBJ databases">
        <title>Photobacterium galathea sp. nov.</title>
        <authorList>
            <person name="Machado H."/>
            <person name="Gram L."/>
        </authorList>
    </citation>
    <scope>NUCLEOTIDE SEQUENCE [LARGE SCALE GENOMIC DNA]</scope>
    <source>
        <strain evidence="10 11">DSM 22954</strain>
    </source>
</reference>
<evidence type="ECO:0000256" key="6">
    <source>
        <dbReference type="ARBA" id="ARBA00022989"/>
    </source>
</evidence>
<feature type="domain" description="ABC transmembrane type-1" evidence="9">
    <location>
        <begin position="65"/>
        <end position="273"/>
    </location>
</feature>
<dbReference type="CDD" id="cd06261">
    <property type="entry name" value="TM_PBP2"/>
    <property type="match status" value="1"/>
</dbReference>
<dbReference type="InterPro" id="IPR000515">
    <property type="entry name" value="MetI-like"/>
</dbReference>
<dbReference type="GO" id="GO:0055085">
    <property type="term" value="P:transmembrane transport"/>
    <property type="evidence" value="ECO:0007669"/>
    <property type="project" value="InterPro"/>
</dbReference>
<keyword evidence="4" id="KW-1003">Cell membrane</keyword>
<dbReference type="NCBIfam" id="NF007044">
    <property type="entry name" value="PRK09497.1"/>
    <property type="match status" value="1"/>
</dbReference>
<dbReference type="Gene3D" id="1.10.3720.10">
    <property type="entry name" value="MetI-like"/>
    <property type="match status" value="1"/>
</dbReference>
<comment type="subcellular location">
    <subcellularLocation>
        <location evidence="1 8">Cell membrane</location>
        <topology evidence="1 8">Multi-pass membrane protein</topology>
    </subcellularLocation>
</comment>
<comment type="caution">
    <text evidence="10">The sequence shown here is derived from an EMBL/GenBank/DDBJ whole genome shotgun (WGS) entry which is preliminary data.</text>
</comment>
<keyword evidence="6 8" id="KW-1133">Transmembrane helix</keyword>
<gene>
    <name evidence="10" type="primary">potB</name>
    <name evidence="10" type="ORF">ABT57_11760</name>
</gene>
<evidence type="ECO:0000256" key="4">
    <source>
        <dbReference type="ARBA" id="ARBA00022475"/>
    </source>
</evidence>
<evidence type="ECO:0000256" key="1">
    <source>
        <dbReference type="ARBA" id="ARBA00004651"/>
    </source>
</evidence>
<accession>A0A0J1HCQ5</accession>
<dbReference type="PATRIC" id="fig|320778.3.peg.2564"/>